<keyword evidence="4" id="KW-1185">Reference proteome</keyword>
<dbReference type="AlphaFoldDB" id="A0A939BXS2"/>
<dbReference type="Proteomes" id="UP000663792">
    <property type="component" value="Unassembled WGS sequence"/>
</dbReference>
<proteinExistence type="predicted"/>
<reference evidence="3" key="1">
    <citation type="submission" date="2021-01" db="EMBL/GenBank/DDBJ databases">
        <title>YIM 132084 draft genome.</title>
        <authorList>
            <person name="An D."/>
        </authorList>
    </citation>
    <scope>NUCLEOTIDE SEQUENCE</scope>
    <source>
        <strain evidence="3">YIM 132084</strain>
    </source>
</reference>
<evidence type="ECO:0000313" key="4">
    <source>
        <dbReference type="Proteomes" id="UP000663792"/>
    </source>
</evidence>
<keyword evidence="3" id="KW-0436">Ligase</keyword>
<evidence type="ECO:0000313" key="3">
    <source>
        <dbReference type="EMBL" id="MBM9468848.1"/>
    </source>
</evidence>
<gene>
    <name evidence="3" type="ORF">JL106_16310</name>
</gene>
<sequence length="351" mass="36894">MAGRRDAPGTSGTTVPDPDQVPLTSLDAPLFDGADVTKGGLVDYLDAVADVLLPVLRDRPLSVIRARPGQPPFMQKNTPASAPAWIVTHAQWAQASRREIRFPLCQDRSTLRWLANQRAIEYHVPLYRVDEPATAAVPDAGWPPTPDQLVLDLDPPGGAPFAAVVRAAHAVHAALDEVGLAAAVKTSGSSGVHVVVPLDGTLDAEAAAAATRALAVRTERIDPEACTTAYVLTERHGKVFIDATRSGGATVAAVYSPRGRPGLPVSFPVSWSELDGITPADFTVATAPARVAAHGGDPWAELMPAPQRIPDEVVTEGRAIPVARVQAMHEGKRRARARRAATDGSAPPGEG</sequence>
<evidence type="ECO:0000259" key="2">
    <source>
        <dbReference type="Pfam" id="PF21686"/>
    </source>
</evidence>
<feature type="region of interest" description="Disordered" evidence="1">
    <location>
        <begin position="329"/>
        <end position="351"/>
    </location>
</feature>
<dbReference type="PANTHER" id="PTHR42705:SF2">
    <property type="entry name" value="BIFUNCTIONAL NON-HOMOLOGOUS END JOINING PROTEIN LIGD"/>
    <property type="match status" value="1"/>
</dbReference>
<dbReference type="InterPro" id="IPR014145">
    <property type="entry name" value="LigD_pol_dom"/>
</dbReference>
<comment type="caution">
    <text evidence="3">The sequence shown here is derived from an EMBL/GenBank/DDBJ whole genome shotgun (WGS) entry which is preliminary data.</text>
</comment>
<dbReference type="EMBL" id="JAERWK010000021">
    <property type="protein sequence ID" value="MBM9468848.1"/>
    <property type="molecule type" value="Genomic_DNA"/>
</dbReference>
<accession>A0A939BXS2</accession>
<dbReference type="GO" id="GO:0016874">
    <property type="term" value="F:ligase activity"/>
    <property type="evidence" value="ECO:0007669"/>
    <property type="project" value="UniProtKB-KW"/>
</dbReference>
<protein>
    <submittedName>
        <fullName evidence="3">ATP-dependent DNA ligase</fullName>
    </submittedName>
</protein>
<dbReference type="Gene3D" id="3.90.920.10">
    <property type="entry name" value="DNA primase, PRIM domain"/>
    <property type="match status" value="1"/>
</dbReference>
<name>A0A939BXS2_9ACTN</name>
<dbReference type="Pfam" id="PF21686">
    <property type="entry name" value="LigD_Prim-Pol"/>
    <property type="match status" value="1"/>
</dbReference>
<feature type="domain" description="DNA ligase D polymerase" evidence="2">
    <location>
        <begin position="37"/>
        <end position="299"/>
    </location>
</feature>
<dbReference type="RefSeq" id="WP_205261803.1">
    <property type="nucleotide sequence ID" value="NZ_JAERWK010000021.1"/>
</dbReference>
<feature type="region of interest" description="Disordered" evidence="1">
    <location>
        <begin position="1"/>
        <end position="26"/>
    </location>
</feature>
<dbReference type="PANTHER" id="PTHR42705">
    <property type="entry name" value="BIFUNCTIONAL NON-HOMOLOGOUS END JOINING PROTEIN LIGD"/>
    <property type="match status" value="1"/>
</dbReference>
<organism evidence="3 4">
    <name type="scientific">Nakamurella leprariae</name>
    <dbReference type="NCBI Taxonomy" id="2803911"/>
    <lineage>
        <taxon>Bacteria</taxon>
        <taxon>Bacillati</taxon>
        <taxon>Actinomycetota</taxon>
        <taxon>Actinomycetes</taxon>
        <taxon>Nakamurellales</taxon>
        <taxon>Nakamurellaceae</taxon>
        <taxon>Nakamurella</taxon>
    </lineage>
</organism>
<evidence type="ECO:0000256" key="1">
    <source>
        <dbReference type="SAM" id="MobiDB-lite"/>
    </source>
</evidence>
<dbReference type="InterPro" id="IPR052171">
    <property type="entry name" value="NHEJ_LigD"/>
</dbReference>